<keyword evidence="2" id="KW-0378">Hydrolase</keyword>
<reference evidence="7 8" key="1">
    <citation type="submission" date="2022-12" db="EMBL/GenBank/DDBJ databases">
        <title>Sphingomonas abieness sp. nov., an endophytic bacterium isolated from Abies koreana.</title>
        <authorList>
            <person name="Jiang L."/>
            <person name="Lee J."/>
        </authorList>
    </citation>
    <scope>NUCLEOTIDE SEQUENCE [LARGE SCALE GENOMIC DNA]</scope>
    <source>
        <strain evidence="8">PAMB 00755</strain>
    </source>
</reference>
<dbReference type="Gene3D" id="2.130.10.10">
    <property type="entry name" value="YVTN repeat-like/Quinoprotein amine dehydrogenase"/>
    <property type="match status" value="2"/>
</dbReference>
<dbReference type="RefSeq" id="WP_270076194.1">
    <property type="nucleotide sequence ID" value="NZ_CP115174.1"/>
</dbReference>
<evidence type="ECO:0000313" key="7">
    <source>
        <dbReference type="EMBL" id="WBO21545.1"/>
    </source>
</evidence>
<keyword evidence="8" id="KW-1185">Reference proteome</keyword>
<evidence type="ECO:0000256" key="3">
    <source>
        <dbReference type="ARBA" id="ARBA00023277"/>
    </source>
</evidence>
<name>A0ABY7NKP7_9SPHN</name>
<evidence type="ECO:0000256" key="6">
    <source>
        <dbReference type="ARBA" id="ARBA00037986"/>
    </source>
</evidence>
<evidence type="ECO:0000313" key="8">
    <source>
        <dbReference type="Proteomes" id="UP001210865"/>
    </source>
</evidence>
<gene>
    <name evidence="7" type="ORF">PBT88_15355</name>
</gene>
<comment type="similarity">
    <text evidence="6">Belongs to the glycosyl hydrolase 74 family.</text>
</comment>
<evidence type="ECO:0000256" key="2">
    <source>
        <dbReference type="ARBA" id="ARBA00022801"/>
    </source>
</evidence>
<proteinExistence type="inferred from homology"/>
<dbReference type="PANTHER" id="PTHR43739">
    <property type="entry name" value="XYLOGLUCANASE (EUROFUNG)"/>
    <property type="match status" value="1"/>
</dbReference>
<protein>
    <recommendedName>
        <fullName evidence="9">Exo-alpha-sialidase</fullName>
    </recommendedName>
</protein>
<dbReference type="InterPro" id="IPR052025">
    <property type="entry name" value="Xyloglucanase_GH74"/>
</dbReference>
<evidence type="ECO:0000256" key="5">
    <source>
        <dbReference type="ARBA" id="ARBA00023326"/>
    </source>
</evidence>
<dbReference type="SUPFAM" id="SSF110296">
    <property type="entry name" value="Oligoxyloglucan reducing end-specific cellobiohydrolase"/>
    <property type="match status" value="2"/>
</dbReference>
<evidence type="ECO:0000256" key="4">
    <source>
        <dbReference type="ARBA" id="ARBA00023295"/>
    </source>
</evidence>
<evidence type="ECO:0008006" key="9">
    <source>
        <dbReference type="Google" id="ProtNLM"/>
    </source>
</evidence>
<dbReference type="EMBL" id="CP115174">
    <property type="protein sequence ID" value="WBO21545.1"/>
    <property type="molecule type" value="Genomic_DNA"/>
</dbReference>
<organism evidence="7 8">
    <name type="scientific">Sphingomonas abietis</name>
    <dbReference type="NCBI Taxonomy" id="3012344"/>
    <lineage>
        <taxon>Bacteria</taxon>
        <taxon>Pseudomonadati</taxon>
        <taxon>Pseudomonadota</taxon>
        <taxon>Alphaproteobacteria</taxon>
        <taxon>Sphingomonadales</taxon>
        <taxon>Sphingomonadaceae</taxon>
        <taxon>Sphingomonas</taxon>
    </lineage>
</organism>
<dbReference type="PANTHER" id="PTHR43739:SF2">
    <property type="entry name" value="OLIGOXYLOGLUCAN-REDUCING END-SPECIFIC XYLOGLUCANASE-RELATED"/>
    <property type="match status" value="1"/>
</dbReference>
<evidence type="ECO:0000256" key="1">
    <source>
        <dbReference type="ARBA" id="ARBA00022729"/>
    </source>
</evidence>
<keyword evidence="3" id="KW-0119">Carbohydrate metabolism</keyword>
<keyword evidence="4" id="KW-0326">Glycosidase</keyword>
<accession>A0ABY7NKP7</accession>
<dbReference type="Proteomes" id="UP001210865">
    <property type="component" value="Chromosome"/>
</dbReference>
<dbReference type="InterPro" id="IPR015943">
    <property type="entry name" value="WD40/YVTN_repeat-like_dom_sf"/>
</dbReference>
<keyword evidence="1" id="KW-0732">Signal</keyword>
<sequence>MAAHVWRRIGIALSVAVAMLPAGLSARPAVKPIPYRWQNVAVGGGGFAPGIVFSPVQRGLAYLRTDMGGAYRWDSGNGRWAPLEDDQGVASYMGVESIAADPIDANIVYLAAGMSKDLPAAIFRSADRGAHWRIVPVPFAMGGNEDGRGLGERLAIDPQRHATLLFGSRHDGLWRSDDSGAHWAQVAGFPRPGLGVPAGRRATHGGLSFVLFDPHHFARLFVGSADPGGVHLFRSDDGGARWRGIEGGPDNGLLPVKAVVGSDGVLTITYCDAIGPNGITRGAVWRYDPAAGQWTDITPLRGADTPPGGYMGVAVSVQDPRVIAVSTVDRGRPVDTVWRSTDAGRHWDELWQRSKRDVRATPFLNLDGQANFGHWIAGLAIDPFDPGHAAYVTGATVYATTGFDRPGTMLWTPWTEGIEQTAIITLVSPTGGVPLVSGLGDIAGFRHDDLAISPAHLHLDPYLTNTNTLDYAGRAPAIMVRSGSTHTRIVPGASLAWSWDGGERWSPIALPPSSPRADGSVPPEATGDAAITVSADGRNFVVETDRPLLSRDQGHSWQPVEGLPSRVRVTADKVDARRFYAIDFAAHHLVRSEDGGAHFQPTAGLGLPRTLSAAAVTWREAQNPLLATPDCPGLLWLNVGGDLYRSADAGDRWTRVGQGLSVAYYGLGKGARGQGWPAVFAIGRRQGLFAVWRSVDGGGTWRRINDHGHQWGARFRVISGDPRRYGRVYIGTDGRGIVYGDPERGTEIQREIRRNRARLRDSGKY</sequence>
<keyword evidence="5" id="KW-0624">Polysaccharide degradation</keyword>